<keyword evidence="7" id="KW-1185">Reference proteome</keyword>
<feature type="domain" description="ABC transporter" evidence="5">
    <location>
        <begin position="2"/>
        <end position="229"/>
    </location>
</feature>
<sequence>MMTLDQLVVGYRGQAVTLPVSGRFKSGSLTAIMGPNGAGKSTLVKTLCGLQSPVSGRLDVCAAVPQVAWLPQRAEMDSDFPISVYEVVAMGCWPKQGIGQALGQDNHIRIERALTDVGIGDLAARTIGELSGGQFQRMLFARMLVQDADVMMMDEPFAGIDQATQQILLQLMLALNQKGKTVIAVLHDVTLVRRYFPQLLLMMPDQVRWGATSELLTEQRYGSDGVVIPLFHQESLYEHTHH</sequence>
<evidence type="ECO:0000256" key="2">
    <source>
        <dbReference type="ARBA" id="ARBA00022448"/>
    </source>
</evidence>
<dbReference type="PROSITE" id="PS50893">
    <property type="entry name" value="ABC_TRANSPORTER_2"/>
    <property type="match status" value="1"/>
</dbReference>
<evidence type="ECO:0000313" key="6">
    <source>
        <dbReference type="EMBL" id="QXO16338.1"/>
    </source>
</evidence>
<evidence type="ECO:0000256" key="4">
    <source>
        <dbReference type="ARBA" id="ARBA00022840"/>
    </source>
</evidence>
<organism evidence="6 7">
    <name type="scientific">Vibrio ostreae</name>
    <dbReference type="NCBI Taxonomy" id="2841925"/>
    <lineage>
        <taxon>Bacteria</taxon>
        <taxon>Pseudomonadati</taxon>
        <taxon>Pseudomonadota</taxon>
        <taxon>Gammaproteobacteria</taxon>
        <taxon>Vibrionales</taxon>
        <taxon>Vibrionaceae</taxon>
        <taxon>Vibrio</taxon>
    </lineage>
</organism>
<keyword evidence="4 6" id="KW-0067">ATP-binding</keyword>
<dbReference type="PANTHER" id="PTHR42734:SF5">
    <property type="entry name" value="IRON TRANSPORT SYSTEM ATP-BINDING PROTEIN HI_0361-RELATED"/>
    <property type="match status" value="1"/>
</dbReference>
<dbReference type="InterPro" id="IPR003439">
    <property type="entry name" value="ABC_transporter-like_ATP-bd"/>
</dbReference>
<dbReference type="RefSeq" id="WP_218562010.1">
    <property type="nucleotide sequence ID" value="NZ_CP076642.1"/>
</dbReference>
<protein>
    <submittedName>
        <fullName evidence="6">Metal ABC transporter ATP-binding protein</fullName>
    </submittedName>
</protein>
<dbReference type="KEGG" id="vos:KNV97_02165"/>
<dbReference type="SMART" id="SM00382">
    <property type="entry name" value="AAA"/>
    <property type="match status" value="1"/>
</dbReference>
<reference evidence="6" key="1">
    <citation type="submission" date="2021-06" db="EMBL/GenBank/DDBJ databases">
        <title>Vibrio nov. sp., novel gut bacterium isolated from Yellow Sea oyster.</title>
        <authorList>
            <person name="Muhammad N."/>
            <person name="Nguyen T.H."/>
            <person name="Lee Y.-J."/>
            <person name="Ko J."/>
            <person name="Kim S.-G."/>
        </authorList>
    </citation>
    <scope>NUCLEOTIDE SEQUENCE</scope>
    <source>
        <strain evidence="6">OG9-811</strain>
    </source>
</reference>
<dbReference type="AlphaFoldDB" id="A0A975YM51"/>
<evidence type="ECO:0000259" key="5">
    <source>
        <dbReference type="PROSITE" id="PS50893"/>
    </source>
</evidence>
<dbReference type="PROSITE" id="PS00211">
    <property type="entry name" value="ABC_TRANSPORTER_1"/>
    <property type="match status" value="1"/>
</dbReference>
<dbReference type="EMBL" id="CP076642">
    <property type="protein sequence ID" value="QXO16338.1"/>
    <property type="molecule type" value="Genomic_DNA"/>
</dbReference>
<dbReference type="PANTHER" id="PTHR42734">
    <property type="entry name" value="METAL TRANSPORT SYSTEM ATP-BINDING PROTEIN TM_0124-RELATED"/>
    <property type="match status" value="1"/>
</dbReference>
<dbReference type="InterPro" id="IPR050153">
    <property type="entry name" value="Metal_Ion_Import_ABC"/>
</dbReference>
<dbReference type="GO" id="GO:0005524">
    <property type="term" value="F:ATP binding"/>
    <property type="evidence" value="ECO:0007669"/>
    <property type="project" value="UniProtKB-KW"/>
</dbReference>
<dbReference type="CDD" id="cd03235">
    <property type="entry name" value="ABC_Metallic_Cations"/>
    <property type="match status" value="1"/>
</dbReference>
<evidence type="ECO:0000313" key="7">
    <source>
        <dbReference type="Proteomes" id="UP000694232"/>
    </source>
</evidence>
<dbReference type="Pfam" id="PF00005">
    <property type="entry name" value="ABC_tran"/>
    <property type="match status" value="1"/>
</dbReference>
<keyword evidence="3" id="KW-0547">Nucleotide-binding</keyword>
<dbReference type="Proteomes" id="UP000694232">
    <property type="component" value="Chromosome 2"/>
</dbReference>
<accession>A0A975YM51</accession>
<name>A0A975YM51_9VIBR</name>
<dbReference type="InterPro" id="IPR017871">
    <property type="entry name" value="ABC_transporter-like_CS"/>
</dbReference>
<dbReference type="InterPro" id="IPR003593">
    <property type="entry name" value="AAA+_ATPase"/>
</dbReference>
<dbReference type="GO" id="GO:0016887">
    <property type="term" value="F:ATP hydrolysis activity"/>
    <property type="evidence" value="ECO:0007669"/>
    <property type="project" value="InterPro"/>
</dbReference>
<gene>
    <name evidence="6" type="ORF">KNV97_02165</name>
</gene>
<comment type="similarity">
    <text evidence="1">Belongs to the ABC transporter superfamily.</text>
</comment>
<evidence type="ECO:0000256" key="1">
    <source>
        <dbReference type="ARBA" id="ARBA00005417"/>
    </source>
</evidence>
<proteinExistence type="inferred from homology"/>
<keyword evidence="2" id="KW-0813">Transport</keyword>
<evidence type="ECO:0000256" key="3">
    <source>
        <dbReference type="ARBA" id="ARBA00022741"/>
    </source>
</evidence>